<dbReference type="Pfam" id="PF03102">
    <property type="entry name" value="NeuB"/>
    <property type="match status" value="1"/>
</dbReference>
<dbReference type="SUPFAM" id="SSF51269">
    <property type="entry name" value="AFP III-like domain"/>
    <property type="match status" value="1"/>
</dbReference>
<dbReference type="Gene3D" id="3.20.20.70">
    <property type="entry name" value="Aldolase class I"/>
    <property type="match status" value="1"/>
</dbReference>
<dbReference type="Gene3D" id="3.90.1210.10">
    <property type="entry name" value="Antifreeze-like/N-acetylneuraminic acid synthase C-terminal domain"/>
    <property type="match status" value="1"/>
</dbReference>
<dbReference type="GO" id="GO:0047444">
    <property type="term" value="F:N-acylneuraminate-9-phosphate synthase activity"/>
    <property type="evidence" value="ECO:0007669"/>
    <property type="project" value="TreeGrafter"/>
</dbReference>
<dbReference type="CDD" id="cd11615">
    <property type="entry name" value="SAF_NeuB_like"/>
    <property type="match status" value="1"/>
</dbReference>
<dbReference type="SUPFAM" id="SSF51569">
    <property type="entry name" value="Aldolase"/>
    <property type="match status" value="1"/>
</dbReference>
<sequence length="366" mass="40985">MKELKFGKLMIGGPKTVIIAEIADSHNGSMETAKRLVDAVKVAGADVAKFQLHLVGKNEVNGKNEMIPGSIEMWDGPLYEILQRNLFTFKMHKEIMEYCEKVGIEYLCTPFCETAVDVLNDLGVKAFKTGSGELDNLPQHRRLAQISAQTGKPVLVSTGMCTWEEIAETVAVYEEEGAKDNLVLTNCTSEYPPNDYANSNLSLIKRMRDEFGVWTGQSDHTMDNYTTYAAVALGAKVIEKHFTLDRNQKGPDHKIALEPQILKDLVDGIRKIEVGLGTEKIITKEEQIVRDWAFHTATTLRDIKKGEEFTLENLIERRPRTMVIGGRKVEGIPSKYLDKHYAGKLLGKKASHNISKDTMLVWGDVE</sequence>
<gene>
    <name evidence="2" type="ORF">A2665_01090</name>
</gene>
<dbReference type="InterPro" id="IPR057736">
    <property type="entry name" value="SAF_PseI/NeuA/NeuB"/>
</dbReference>
<dbReference type="Proteomes" id="UP000177746">
    <property type="component" value="Unassembled WGS sequence"/>
</dbReference>
<name>A0A1G2T3B4_9BACT</name>
<dbReference type="InterPro" id="IPR013785">
    <property type="entry name" value="Aldolase_TIM"/>
</dbReference>
<dbReference type="GO" id="GO:0016051">
    <property type="term" value="P:carbohydrate biosynthetic process"/>
    <property type="evidence" value="ECO:0007669"/>
    <property type="project" value="InterPro"/>
</dbReference>
<comment type="caution">
    <text evidence="2">The sequence shown here is derived from an EMBL/GenBank/DDBJ whole genome shotgun (WGS) entry which is preliminary data.</text>
</comment>
<dbReference type="InterPro" id="IPR051690">
    <property type="entry name" value="PseI-like"/>
</dbReference>
<dbReference type="Pfam" id="PF08666">
    <property type="entry name" value="SAF"/>
    <property type="match status" value="1"/>
</dbReference>
<dbReference type="PANTHER" id="PTHR42966">
    <property type="entry name" value="N-ACETYLNEURAMINATE SYNTHASE"/>
    <property type="match status" value="1"/>
</dbReference>
<dbReference type="InterPro" id="IPR006190">
    <property type="entry name" value="SAF_AFP_Neu5Ac"/>
</dbReference>
<protein>
    <recommendedName>
        <fullName evidence="1">AFP-like domain-containing protein</fullName>
    </recommendedName>
</protein>
<dbReference type="InterPro" id="IPR013974">
    <property type="entry name" value="SAF"/>
</dbReference>
<dbReference type="EMBL" id="MHVI01000021">
    <property type="protein sequence ID" value="OHA91071.1"/>
    <property type="molecule type" value="Genomic_DNA"/>
</dbReference>
<dbReference type="AlphaFoldDB" id="A0A1G2T3B4"/>
<dbReference type="InterPro" id="IPR036732">
    <property type="entry name" value="AFP_Neu5c_C_sf"/>
</dbReference>
<evidence type="ECO:0000259" key="1">
    <source>
        <dbReference type="PROSITE" id="PS50844"/>
    </source>
</evidence>
<accession>A0A1G2T3B4</accession>
<dbReference type="PANTHER" id="PTHR42966:SF1">
    <property type="entry name" value="SIALIC ACID SYNTHASE"/>
    <property type="match status" value="1"/>
</dbReference>
<dbReference type="InterPro" id="IPR013132">
    <property type="entry name" value="PseI/NeuA/B-like_N"/>
</dbReference>
<organism evidence="2 3">
    <name type="scientific">Candidatus Zambryskibacteria bacterium RIFCSPHIGHO2_01_FULL_46_30</name>
    <dbReference type="NCBI Taxonomy" id="1802739"/>
    <lineage>
        <taxon>Bacteria</taxon>
        <taxon>Candidatus Zambryskiibacteriota</taxon>
    </lineage>
</organism>
<dbReference type="PROSITE" id="PS50844">
    <property type="entry name" value="AFP_LIKE"/>
    <property type="match status" value="1"/>
</dbReference>
<proteinExistence type="predicted"/>
<evidence type="ECO:0000313" key="3">
    <source>
        <dbReference type="Proteomes" id="UP000177746"/>
    </source>
</evidence>
<feature type="domain" description="AFP-like" evidence="1">
    <location>
        <begin position="296"/>
        <end position="366"/>
    </location>
</feature>
<evidence type="ECO:0000313" key="2">
    <source>
        <dbReference type="EMBL" id="OHA91071.1"/>
    </source>
</evidence>
<reference evidence="2 3" key="1">
    <citation type="journal article" date="2016" name="Nat. Commun.">
        <title>Thousands of microbial genomes shed light on interconnected biogeochemical processes in an aquifer system.</title>
        <authorList>
            <person name="Anantharaman K."/>
            <person name="Brown C.T."/>
            <person name="Hug L.A."/>
            <person name="Sharon I."/>
            <person name="Castelle C.J."/>
            <person name="Probst A.J."/>
            <person name="Thomas B.C."/>
            <person name="Singh A."/>
            <person name="Wilkins M.J."/>
            <person name="Karaoz U."/>
            <person name="Brodie E.L."/>
            <person name="Williams K.H."/>
            <person name="Hubbard S.S."/>
            <person name="Banfield J.F."/>
        </authorList>
    </citation>
    <scope>NUCLEOTIDE SEQUENCE [LARGE SCALE GENOMIC DNA]</scope>
</reference>